<protein>
    <submittedName>
        <fullName evidence="4">Nitroreductase family protein</fullName>
    </submittedName>
</protein>
<name>A0ABP8HN67_9BURK</name>
<dbReference type="Pfam" id="PF00881">
    <property type="entry name" value="Nitroreductase"/>
    <property type="match status" value="1"/>
</dbReference>
<keyword evidence="2" id="KW-0560">Oxidoreductase</keyword>
<reference evidence="5" key="1">
    <citation type="journal article" date="2019" name="Int. J. Syst. Evol. Microbiol.">
        <title>The Global Catalogue of Microorganisms (GCM) 10K type strain sequencing project: providing services to taxonomists for standard genome sequencing and annotation.</title>
        <authorList>
            <consortium name="The Broad Institute Genomics Platform"/>
            <consortium name="The Broad Institute Genome Sequencing Center for Infectious Disease"/>
            <person name="Wu L."/>
            <person name="Ma J."/>
        </authorList>
    </citation>
    <scope>NUCLEOTIDE SEQUENCE [LARGE SCALE GENOMIC DNA]</scope>
    <source>
        <strain evidence="5">JCM 17666</strain>
    </source>
</reference>
<dbReference type="PANTHER" id="PTHR43673">
    <property type="entry name" value="NAD(P)H NITROREDUCTASE YDGI-RELATED"/>
    <property type="match status" value="1"/>
</dbReference>
<accession>A0ABP8HN67</accession>
<dbReference type="EMBL" id="BAABFO010000030">
    <property type="protein sequence ID" value="GAA4341621.1"/>
    <property type="molecule type" value="Genomic_DNA"/>
</dbReference>
<organism evidence="4 5">
    <name type="scientific">Pigmentiphaga soli</name>
    <dbReference type="NCBI Taxonomy" id="1007095"/>
    <lineage>
        <taxon>Bacteria</taxon>
        <taxon>Pseudomonadati</taxon>
        <taxon>Pseudomonadota</taxon>
        <taxon>Betaproteobacteria</taxon>
        <taxon>Burkholderiales</taxon>
        <taxon>Alcaligenaceae</taxon>
        <taxon>Pigmentiphaga</taxon>
    </lineage>
</organism>
<dbReference type="RefSeq" id="WP_345251935.1">
    <property type="nucleotide sequence ID" value="NZ_BAABFO010000030.1"/>
</dbReference>
<evidence type="ECO:0000313" key="5">
    <source>
        <dbReference type="Proteomes" id="UP001501671"/>
    </source>
</evidence>
<keyword evidence="5" id="KW-1185">Reference proteome</keyword>
<gene>
    <name evidence="4" type="ORF">GCM10023144_42620</name>
</gene>
<evidence type="ECO:0000256" key="2">
    <source>
        <dbReference type="ARBA" id="ARBA00023002"/>
    </source>
</evidence>
<dbReference type="Gene3D" id="3.40.109.10">
    <property type="entry name" value="NADH Oxidase"/>
    <property type="match status" value="1"/>
</dbReference>
<dbReference type="InterPro" id="IPR000415">
    <property type="entry name" value="Nitroreductase-like"/>
</dbReference>
<evidence type="ECO:0000259" key="3">
    <source>
        <dbReference type="Pfam" id="PF00881"/>
    </source>
</evidence>
<dbReference type="InterPro" id="IPR029479">
    <property type="entry name" value="Nitroreductase"/>
</dbReference>
<feature type="domain" description="Nitroreductase" evidence="3">
    <location>
        <begin position="19"/>
        <end position="60"/>
    </location>
</feature>
<dbReference type="SUPFAM" id="SSF55469">
    <property type="entry name" value="FMN-dependent nitroreductase-like"/>
    <property type="match status" value="1"/>
</dbReference>
<proteinExistence type="inferred from homology"/>
<comment type="similarity">
    <text evidence="1">Belongs to the nitroreductase family.</text>
</comment>
<sequence>MSHPSSRTPTHPIHPQFLSRWSPRAFTGEAIEESTLLGFIEAARWAPSASNLQPWRFIYARRGTPSWERFMGLLLEANQVWAANASAIVYVLSKTTRPSGDGEVPSVTHSFDAGAAWAYLALQASIEGWIAHGVGGIHRDRIRQELAVPDSFAIEAGIVIGRLADKSVLPEALQAREVASDRLPLAAIAAEGRFTF</sequence>
<dbReference type="Proteomes" id="UP001501671">
    <property type="component" value="Unassembled WGS sequence"/>
</dbReference>
<evidence type="ECO:0000313" key="4">
    <source>
        <dbReference type="EMBL" id="GAA4341621.1"/>
    </source>
</evidence>
<evidence type="ECO:0000256" key="1">
    <source>
        <dbReference type="ARBA" id="ARBA00007118"/>
    </source>
</evidence>
<comment type="caution">
    <text evidence="4">The sequence shown here is derived from an EMBL/GenBank/DDBJ whole genome shotgun (WGS) entry which is preliminary data.</text>
</comment>
<dbReference type="CDD" id="cd02138">
    <property type="entry name" value="TdsD-like"/>
    <property type="match status" value="1"/>
</dbReference>
<dbReference type="PANTHER" id="PTHR43673:SF10">
    <property type="entry name" value="NADH DEHYDROGENASE_NAD(P)H NITROREDUCTASE XCC3605-RELATED"/>
    <property type="match status" value="1"/>
</dbReference>